<name>A0A5J4T7U5_9EUKA</name>
<protein>
    <submittedName>
        <fullName evidence="1">Uncharacterized protein</fullName>
    </submittedName>
</protein>
<gene>
    <name evidence="1" type="ORF">EZS28_050146</name>
</gene>
<accession>A0A5J4T7U5</accession>
<dbReference type="EMBL" id="SNRW01036507">
    <property type="protein sequence ID" value="KAA6354327.1"/>
    <property type="molecule type" value="Genomic_DNA"/>
</dbReference>
<comment type="caution">
    <text evidence="1">The sequence shown here is derived from an EMBL/GenBank/DDBJ whole genome shotgun (WGS) entry which is preliminary data.</text>
</comment>
<sequence length="140" mass="16604">NGMIEIISQIWGEVEREGEQFQVKVQVMDKTMMIGLKGYNAKFRDNNQDNSGFFATDENKSYLQFRQFQEHQPICQVFEQFMKKLFAQRTGSLQTSMKKVVFLGQVQSQLMKRETHQSRIFKLPDNYSWHKITKNNLINK</sequence>
<organism evidence="1 2">
    <name type="scientific">Streblomastix strix</name>
    <dbReference type="NCBI Taxonomy" id="222440"/>
    <lineage>
        <taxon>Eukaryota</taxon>
        <taxon>Metamonada</taxon>
        <taxon>Preaxostyla</taxon>
        <taxon>Oxymonadida</taxon>
        <taxon>Streblomastigidae</taxon>
        <taxon>Streblomastix</taxon>
    </lineage>
</organism>
<proteinExistence type="predicted"/>
<dbReference type="AlphaFoldDB" id="A0A5J4T7U5"/>
<feature type="non-terminal residue" evidence="1">
    <location>
        <position position="1"/>
    </location>
</feature>
<dbReference type="Proteomes" id="UP000324800">
    <property type="component" value="Unassembled WGS sequence"/>
</dbReference>
<reference evidence="1 2" key="1">
    <citation type="submission" date="2019-03" db="EMBL/GenBank/DDBJ databases">
        <title>Single cell metagenomics reveals metabolic interactions within the superorganism composed of flagellate Streblomastix strix and complex community of Bacteroidetes bacteria on its surface.</title>
        <authorList>
            <person name="Treitli S.C."/>
            <person name="Kolisko M."/>
            <person name="Husnik F."/>
            <person name="Keeling P."/>
            <person name="Hampl V."/>
        </authorList>
    </citation>
    <scope>NUCLEOTIDE SEQUENCE [LARGE SCALE GENOMIC DNA]</scope>
    <source>
        <strain evidence="1">ST1C</strain>
    </source>
</reference>
<evidence type="ECO:0000313" key="1">
    <source>
        <dbReference type="EMBL" id="KAA6354327.1"/>
    </source>
</evidence>
<evidence type="ECO:0000313" key="2">
    <source>
        <dbReference type="Proteomes" id="UP000324800"/>
    </source>
</evidence>